<gene>
    <name evidence="5" type="ORF">DDQ50_09730</name>
</gene>
<evidence type="ECO:0000256" key="1">
    <source>
        <dbReference type="ARBA" id="ARBA00023015"/>
    </source>
</evidence>
<comment type="caution">
    <text evidence="5">The sequence shown here is derived from an EMBL/GenBank/DDBJ whole genome shotgun (WGS) entry which is preliminary data.</text>
</comment>
<keyword evidence="6" id="KW-1185">Reference proteome</keyword>
<dbReference type="SMART" id="SM00345">
    <property type="entry name" value="HTH_GNTR"/>
    <property type="match status" value="1"/>
</dbReference>
<dbReference type="CDD" id="cd07377">
    <property type="entry name" value="WHTH_GntR"/>
    <property type="match status" value="1"/>
</dbReference>
<feature type="domain" description="HTH gntR-type" evidence="4">
    <location>
        <begin position="11"/>
        <end position="79"/>
    </location>
</feature>
<dbReference type="GO" id="GO:0003700">
    <property type="term" value="F:DNA-binding transcription factor activity"/>
    <property type="evidence" value="ECO:0007669"/>
    <property type="project" value="InterPro"/>
</dbReference>
<dbReference type="InterPro" id="IPR036388">
    <property type="entry name" value="WH-like_DNA-bd_sf"/>
</dbReference>
<dbReference type="Pfam" id="PF00392">
    <property type="entry name" value="GntR"/>
    <property type="match status" value="1"/>
</dbReference>
<dbReference type="AlphaFoldDB" id="A0A2V1HNF2"/>
<keyword evidence="3" id="KW-0804">Transcription</keyword>
<sequence length="117" mass="12428">MFLTVDPSSPTPLFQQLADGVRAEVIRGALRPGSRLPSAKELAESLEINVHTVLKAYAVLRDEGLVDLRRGRGAVLTAQASSLGDLSLDLPRLVARARAAGVGPAALVALIKEEYSR</sequence>
<evidence type="ECO:0000256" key="3">
    <source>
        <dbReference type="ARBA" id="ARBA00023163"/>
    </source>
</evidence>
<accession>A0A2V1HNF2</accession>
<organism evidence="5 6">
    <name type="scientific">Amnibacterium flavum</name>
    <dbReference type="NCBI Taxonomy" id="2173173"/>
    <lineage>
        <taxon>Bacteria</taxon>
        <taxon>Bacillati</taxon>
        <taxon>Actinomycetota</taxon>
        <taxon>Actinomycetes</taxon>
        <taxon>Micrococcales</taxon>
        <taxon>Microbacteriaceae</taxon>
        <taxon>Amnibacterium</taxon>
    </lineage>
</organism>
<dbReference type="OrthoDB" id="3192286at2"/>
<dbReference type="InterPro" id="IPR036390">
    <property type="entry name" value="WH_DNA-bd_sf"/>
</dbReference>
<keyword evidence="1" id="KW-0805">Transcription regulation</keyword>
<evidence type="ECO:0000259" key="4">
    <source>
        <dbReference type="PROSITE" id="PS50949"/>
    </source>
</evidence>
<dbReference type="PANTHER" id="PTHR38445">
    <property type="entry name" value="HTH-TYPE TRANSCRIPTIONAL REPRESSOR YTRA"/>
    <property type="match status" value="1"/>
</dbReference>
<dbReference type="InterPro" id="IPR000524">
    <property type="entry name" value="Tscrpt_reg_HTH_GntR"/>
</dbReference>
<evidence type="ECO:0000313" key="6">
    <source>
        <dbReference type="Proteomes" id="UP000244893"/>
    </source>
</evidence>
<dbReference type="GO" id="GO:0003677">
    <property type="term" value="F:DNA binding"/>
    <property type="evidence" value="ECO:0007669"/>
    <property type="project" value="UniProtKB-KW"/>
</dbReference>
<dbReference type="EMBL" id="QEOP01000002">
    <property type="protein sequence ID" value="PVZ94025.1"/>
    <property type="molecule type" value="Genomic_DNA"/>
</dbReference>
<dbReference type="Gene3D" id="1.10.10.10">
    <property type="entry name" value="Winged helix-like DNA-binding domain superfamily/Winged helix DNA-binding domain"/>
    <property type="match status" value="1"/>
</dbReference>
<reference evidence="5 6" key="1">
    <citation type="submission" date="2018-05" db="EMBL/GenBank/DDBJ databases">
        <title>Amnibacterium sp. M8JJ-5, whole genome shotgun sequence.</title>
        <authorList>
            <person name="Tuo L."/>
        </authorList>
    </citation>
    <scope>NUCLEOTIDE SEQUENCE [LARGE SCALE GENOMIC DNA]</scope>
    <source>
        <strain evidence="5 6">M8JJ-5</strain>
    </source>
</reference>
<proteinExistence type="predicted"/>
<evidence type="ECO:0000313" key="5">
    <source>
        <dbReference type="EMBL" id="PVZ94025.1"/>
    </source>
</evidence>
<name>A0A2V1HNF2_9MICO</name>
<keyword evidence="2" id="KW-0238">DNA-binding</keyword>
<dbReference type="SUPFAM" id="SSF46785">
    <property type="entry name" value="Winged helix' DNA-binding domain"/>
    <property type="match status" value="1"/>
</dbReference>
<dbReference type="Proteomes" id="UP000244893">
    <property type="component" value="Unassembled WGS sequence"/>
</dbReference>
<dbReference type="PROSITE" id="PS50949">
    <property type="entry name" value="HTH_GNTR"/>
    <property type="match status" value="1"/>
</dbReference>
<dbReference type="PANTHER" id="PTHR38445:SF7">
    <property type="entry name" value="GNTR-FAMILY TRANSCRIPTIONAL REGULATOR"/>
    <property type="match status" value="1"/>
</dbReference>
<evidence type="ECO:0000256" key="2">
    <source>
        <dbReference type="ARBA" id="ARBA00023125"/>
    </source>
</evidence>
<dbReference type="RefSeq" id="WP_116756539.1">
    <property type="nucleotide sequence ID" value="NZ_JBHUEX010000001.1"/>
</dbReference>
<protein>
    <submittedName>
        <fullName evidence="5">GntR family transcriptional regulator</fullName>
    </submittedName>
</protein>